<name>A0A0C9WG27_9AGAM</name>
<accession>A0A0C9WG27</accession>
<keyword evidence="3" id="KW-1185">Reference proteome</keyword>
<evidence type="ECO:0000313" key="3">
    <source>
        <dbReference type="Proteomes" id="UP000053820"/>
    </source>
</evidence>
<sequence length="159" mass="17249">MTRTERSAFPRALVRDRSESKSGLDKSLRKGGGGHHNWGSLADEGYLEAAAMEDEEKDLAEAQGKKDGTPNISDIIDFSRGSFPDSVEKPEKPVMERRSNSVTEEERQSARKFRKNALKGQDIDLSAIARTSSAVSASPPGRVTITSGADSDRLSPKSV</sequence>
<organism evidence="2 3">
    <name type="scientific">Hydnomerulius pinastri MD-312</name>
    <dbReference type="NCBI Taxonomy" id="994086"/>
    <lineage>
        <taxon>Eukaryota</taxon>
        <taxon>Fungi</taxon>
        <taxon>Dikarya</taxon>
        <taxon>Basidiomycota</taxon>
        <taxon>Agaricomycotina</taxon>
        <taxon>Agaricomycetes</taxon>
        <taxon>Agaricomycetidae</taxon>
        <taxon>Boletales</taxon>
        <taxon>Boletales incertae sedis</taxon>
        <taxon>Leucogyrophana</taxon>
    </lineage>
</organism>
<feature type="compositionally biased region" description="Basic and acidic residues" evidence="1">
    <location>
        <begin position="86"/>
        <end position="109"/>
    </location>
</feature>
<feature type="region of interest" description="Disordered" evidence="1">
    <location>
        <begin position="1"/>
        <end position="40"/>
    </location>
</feature>
<feature type="compositionally biased region" description="Basic and acidic residues" evidence="1">
    <location>
        <begin position="150"/>
        <end position="159"/>
    </location>
</feature>
<proteinExistence type="predicted"/>
<dbReference type="Proteomes" id="UP000053820">
    <property type="component" value="Unassembled WGS sequence"/>
</dbReference>
<dbReference type="EMBL" id="KN839845">
    <property type="protein sequence ID" value="KIJ64697.1"/>
    <property type="molecule type" value="Genomic_DNA"/>
</dbReference>
<evidence type="ECO:0008006" key="4">
    <source>
        <dbReference type="Google" id="ProtNLM"/>
    </source>
</evidence>
<feature type="region of interest" description="Disordered" evidence="1">
    <location>
        <begin position="131"/>
        <end position="159"/>
    </location>
</feature>
<reference evidence="2 3" key="1">
    <citation type="submission" date="2014-04" db="EMBL/GenBank/DDBJ databases">
        <title>Evolutionary Origins and Diversification of the Mycorrhizal Mutualists.</title>
        <authorList>
            <consortium name="DOE Joint Genome Institute"/>
            <consortium name="Mycorrhizal Genomics Consortium"/>
            <person name="Kohler A."/>
            <person name="Kuo A."/>
            <person name="Nagy L.G."/>
            <person name="Floudas D."/>
            <person name="Copeland A."/>
            <person name="Barry K.W."/>
            <person name="Cichocki N."/>
            <person name="Veneault-Fourrey C."/>
            <person name="LaButti K."/>
            <person name="Lindquist E.A."/>
            <person name="Lipzen A."/>
            <person name="Lundell T."/>
            <person name="Morin E."/>
            <person name="Murat C."/>
            <person name="Riley R."/>
            <person name="Ohm R."/>
            <person name="Sun H."/>
            <person name="Tunlid A."/>
            <person name="Henrissat B."/>
            <person name="Grigoriev I.V."/>
            <person name="Hibbett D.S."/>
            <person name="Martin F."/>
        </authorList>
    </citation>
    <scope>NUCLEOTIDE SEQUENCE [LARGE SCALE GENOMIC DNA]</scope>
    <source>
        <strain evidence="2 3">MD-312</strain>
    </source>
</reference>
<feature type="compositionally biased region" description="Basic and acidic residues" evidence="1">
    <location>
        <begin position="59"/>
        <end position="68"/>
    </location>
</feature>
<gene>
    <name evidence="2" type="ORF">HYDPIDRAFT_175275</name>
</gene>
<protein>
    <recommendedName>
        <fullName evidence="4">Hyaluronan/mRNA-binding protein domain-containing protein</fullName>
    </recommendedName>
</protein>
<dbReference type="OrthoDB" id="2562681at2759"/>
<dbReference type="HOGENOM" id="CLU_126710_0_0_1"/>
<feature type="region of interest" description="Disordered" evidence="1">
    <location>
        <begin position="53"/>
        <end position="115"/>
    </location>
</feature>
<evidence type="ECO:0000313" key="2">
    <source>
        <dbReference type="EMBL" id="KIJ64697.1"/>
    </source>
</evidence>
<feature type="compositionally biased region" description="Basic and acidic residues" evidence="1">
    <location>
        <begin position="1"/>
        <end position="28"/>
    </location>
</feature>
<dbReference type="AlphaFoldDB" id="A0A0C9WG27"/>
<evidence type="ECO:0000256" key="1">
    <source>
        <dbReference type="SAM" id="MobiDB-lite"/>
    </source>
</evidence>